<dbReference type="Gene3D" id="3.30.160.60">
    <property type="entry name" value="Classic Zinc Finger"/>
    <property type="match status" value="1"/>
</dbReference>
<evidence type="ECO:0000259" key="3">
    <source>
        <dbReference type="PROSITE" id="PS50119"/>
    </source>
</evidence>
<sequence>MSEKLSSKEIRISNAFNNKARKCKKPWWNSELTMLWNDVCKAEKNWNKCRLSNKKRELRHIFVQKRKLFDRGVQRSKRQYWHSMQEELINSQGNPKEFWRKIGRIGVGSERQNTIPMEIKLNDGSICDDKDIVINKWKYDFEEMLNKNSDTSISNEIENCNSDIICDEILDGEITSSEVYNVVKISKCGKSPGVDDIPVELYKNPTALNALIRVFNICYNSGKVPAMWNKCIITPIPKSSTADPRDPMSYRGISLAPVAYKLYCGVLNARLTGKLTELEVINDEQNGFRKSRSTIDHLSTLTTIIETRKLCKLSTFCAFVDFKKAYDWVNRNLLFSKLESLGLSTKIFLCEMATSSQNCGVCDARHINKPSTIWCTECDEGLCTECQEHHSLSKGTRTHKVIPIIEYKQLPADVLKISQICSKHNQKFQIYCQMHECPCCSKCIVESHKECHDIVNLDDVILNSKTSNDLSEIEETLVEIAENIKKIRENQQDNISALKERRKEIEEEIEKTRIKINNRLDKLQKDLIKQLNVDEDEENSKIRRLISTLEKKEKEVADCQRNIGNIKQHGTHLQMFLSMKPIKENVSRKEKFLHSLFQGEDLNQNSLEYKINGAIQNIMSNVTSFGEVYIEAKPCDLVLSRKNAKQAQIMVPTVQARSIEDIQLRINKTINTQGQRVYGCCMLLDGRLVFTFRDEGTVKVFNIEGSKDFEMEIPCGVFHIVNIGDTNTLVVTSGESEKQCLTIIDLERKLIKKTISLASQNYGLVLKDNQLIYSAYNKGIRMINLYDESSSDIVQEEMATEGYLATFKDNIYHTNRLAHTVTCYNLQGGIQWTFQNESVLDNPLGVAVDNDGYVYVVGFWKNNLVVISPDGQQHREVLTERDGLYNPVSIHYCGLKKQFLVANWNDQAHLFDFI</sequence>
<feature type="domain" description="B box-type" evidence="3">
    <location>
        <begin position="357"/>
        <end position="404"/>
    </location>
</feature>
<evidence type="ECO:0000313" key="4">
    <source>
        <dbReference type="EMBL" id="CAG2254822.1"/>
    </source>
</evidence>
<dbReference type="OrthoDB" id="6046420at2759"/>
<dbReference type="AlphaFoldDB" id="A0A8S3VDU1"/>
<proteinExistence type="predicted"/>
<dbReference type="CDD" id="cd19757">
    <property type="entry name" value="Bbox1"/>
    <property type="match status" value="1"/>
</dbReference>
<dbReference type="SUPFAM" id="SSF101898">
    <property type="entry name" value="NHL repeat"/>
    <property type="match status" value="1"/>
</dbReference>
<gene>
    <name evidence="4" type="ORF">MEDL_66284</name>
</gene>
<name>A0A8S3VDU1_MYTED</name>
<dbReference type="Gene3D" id="2.120.10.30">
    <property type="entry name" value="TolB, C-terminal domain"/>
    <property type="match status" value="1"/>
</dbReference>
<keyword evidence="1" id="KW-0863">Zinc-finger</keyword>
<evidence type="ECO:0000256" key="2">
    <source>
        <dbReference type="SAM" id="Coils"/>
    </source>
</evidence>
<accession>A0A8S3VDU1</accession>
<dbReference type="Pfam" id="PF22586">
    <property type="entry name" value="ANCHR-like_BBOX"/>
    <property type="match status" value="1"/>
</dbReference>
<keyword evidence="1" id="KW-0479">Metal-binding</keyword>
<dbReference type="Proteomes" id="UP000683360">
    <property type="component" value="Unassembled WGS sequence"/>
</dbReference>
<dbReference type="PANTHER" id="PTHR19446">
    <property type="entry name" value="REVERSE TRANSCRIPTASES"/>
    <property type="match status" value="1"/>
</dbReference>
<comment type="caution">
    <text evidence="4">The sequence shown here is derived from an EMBL/GenBank/DDBJ whole genome shotgun (WGS) entry which is preliminary data.</text>
</comment>
<dbReference type="InterPro" id="IPR011042">
    <property type="entry name" value="6-blade_b-propeller_TolB-like"/>
</dbReference>
<dbReference type="SUPFAM" id="SSF57845">
    <property type="entry name" value="B-box zinc-binding domain"/>
    <property type="match status" value="1"/>
</dbReference>
<keyword evidence="5" id="KW-1185">Reference proteome</keyword>
<keyword evidence="1" id="KW-0862">Zinc</keyword>
<dbReference type="Pfam" id="PF00078">
    <property type="entry name" value="RVT_1"/>
    <property type="match status" value="1"/>
</dbReference>
<organism evidence="4 5">
    <name type="scientific">Mytilus edulis</name>
    <name type="common">Blue mussel</name>
    <dbReference type="NCBI Taxonomy" id="6550"/>
    <lineage>
        <taxon>Eukaryota</taxon>
        <taxon>Metazoa</taxon>
        <taxon>Spiralia</taxon>
        <taxon>Lophotrochozoa</taxon>
        <taxon>Mollusca</taxon>
        <taxon>Bivalvia</taxon>
        <taxon>Autobranchia</taxon>
        <taxon>Pteriomorphia</taxon>
        <taxon>Mytilida</taxon>
        <taxon>Mytiloidea</taxon>
        <taxon>Mytilidae</taxon>
        <taxon>Mytilinae</taxon>
        <taxon>Mytilus</taxon>
    </lineage>
</organism>
<evidence type="ECO:0000256" key="1">
    <source>
        <dbReference type="PROSITE-ProRule" id="PRU00024"/>
    </source>
</evidence>
<dbReference type="PROSITE" id="PS50119">
    <property type="entry name" value="ZF_BBOX"/>
    <property type="match status" value="1"/>
</dbReference>
<evidence type="ECO:0000313" key="5">
    <source>
        <dbReference type="Proteomes" id="UP000683360"/>
    </source>
</evidence>
<dbReference type="GO" id="GO:0008270">
    <property type="term" value="F:zinc ion binding"/>
    <property type="evidence" value="ECO:0007669"/>
    <property type="project" value="UniProtKB-KW"/>
</dbReference>
<reference evidence="4" key="1">
    <citation type="submission" date="2021-03" db="EMBL/GenBank/DDBJ databases">
        <authorList>
            <person name="Bekaert M."/>
        </authorList>
    </citation>
    <scope>NUCLEOTIDE SEQUENCE</scope>
</reference>
<feature type="coiled-coil region" evidence="2">
    <location>
        <begin position="470"/>
        <end position="569"/>
    </location>
</feature>
<dbReference type="EMBL" id="CAJPWZ010003254">
    <property type="protein sequence ID" value="CAG2254822.1"/>
    <property type="molecule type" value="Genomic_DNA"/>
</dbReference>
<protein>
    <recommendedName>
        <fullName evidence="3">B box-type domain-containing protein</fullName>
    </recommendedName>
</protein>
<keyword evidence="2" id="KW-0175">Coiled coil</keyword>
<dbReference type="CDD" id="cd19776">
    <property type="entry name" value="Bbox2_TRIM25_C-IV"/>
    <property type="match status" value="1"/>
</dbReference>
<dbReference type="InterPro" id="IPR000477">
    <property type="entry name" value="RT_dom"/>
</dbReference>
<dbReference type="InterPro" id="IPR000315">
    <property type="entry name" value="Znf_B-box"/>
</dbReference>